<feature type="domain" description="Major facilitator superfamily (MFS) profile" evidence="9">
    <location>
        <begin position="27"/>
        <end position="354"/>
    </location>
</feature>
<keyword evidence="3" id="KW-0813">Transport</keyword>
<evidence type="ECO:0000256" key="5">
    <source>
        <dbReference type="ARBA" id="ARBA00022692"/>
    </source>
</evidence>
<feature type="transmembrane region" description="Helical" evidence="8">
    <location>
        <begin position="233"/>
        <end position="256"/>
    </location>
</feature>
<dbReference type="PROSITE" id="PS50850">
    <property type="entry name" value="MFS"/>
    <property type="match status" value="1"/>
</dbReference>
<reference evidence="10 11" key="2">
    <citation type="journal article" date="2018" name="Hortic Res">
        <title>Improved Brassica rapa reference genome by single-molecule sequencing and chromosome conformation capture technologies.</title>
        <authorList>
            <person name="Zhang L."/>
            <person name="Cai X."/>
            <person name="Wu J."/>
            <person name="Liu M."/>
            <person name="Grob S."/>
            <person name="Cheng F."/>
            <person name="Liang J."/>
            <person name="Cai C."/>
            <person name="Liu Z."/>
            <person name="Liu B."/>
            <person name="Wang F."/>
            <person name="Li S."/>
            <person name="Liu F."/>
            <person name="Li X."/>
            <person name="Cheng L."/>
            <person name="Yang W."/>
            <person name="Li M.H."/>
            <person name="Grossniklaus U."/>
            <person name="Zheng H."/>
            <person name="Wang X."/>
        </authorList>
    </citation>
    <scope>NUCLEOTIDE SEQUENCE [LARGE SCALE GENOMIC DNA]</scope>
    <source>
        <strain evidence="10 11">cv. Chiifu-401-42</strain>
    </source>
</reference>
<evidence type="ECO:0000256" key="1">
    <source>
        <dbReference type="ARBA" id="ARBA00004141"/>
    </source>
</evidence>
<reference evidence="10 11" key="1">
    <citation type="journal article" date="2011" name="Nat. Genet.">
        <title>The genome of the mesopolyploid crop species Brassica rapa.</title>
        <authorList>
            <consortium name="Brassica rapa Genome Sequencing Project Consortium"/>
            <person name="Wang X."/>
            <person name="Wang H."/>
            <person name="Wang J."/>
            <person name="Sun R."/>
            <person name="Wu J."/>
            <person name="Liu S."/>
            <person name="Bai Y."/>
            <person name="Mun J.H."/>
            <person name="Bancroft I."/>
            <person name="Cheng F."/>
            <person name="Huang S."/>
            <person name="Li X."/>
            <person name="Hua W."/>
            <person name="Wang J."/>
            <person name="Wang X."/>
            <person name="Freeling M."/>
            <person name="Pires J.C."/>
            <person name="Paterson A.H."/>
            <person name="Chalhoub B."/>
            <person name="Wang B."/>
            <person name="Hayward A."/>
            <person name="Sharpe A.G."/>
            <person name="Park B.S."/>
            <person name="Weisshaar B."/>
            <person name="Liu B."/>
            <person name="Li B."/>
            <person name="Liu B."/>
            <person name="Tong C."/>
            <person name="Song C."/>
            <person name="Duran C."/>
            <person name="Peng C."/>
            <person name="Geng C."/>
            <person name="Koh C."/>
            <person name="Lin C."/>
            <person name="Edwards D."/>
            <person name="Mu D."/>
            <person name="Shen D."/>
            <person name="Soumpourou E."/>
            <person name="Li F."/>
            <person name="Fraser F."/>
            <person name="Conant G."/>
            <person name="Lassalle G."/>
            <person name="King G.J."/>
            <person name="Bonnema G."/>
            <person name="Tang H."/>
            <person name="Wang H."/>
            <person name="Belcram H."/>
            <person name="Zhou H."/>
            <person name="Hirakawa H."/>
            <person name="Abe H."/>
            <person name="Guo H."/>
            <person name="Wang H."/>
            <person name="Jin H."/>
            <person name="Parkin I.A."/>
            <person name="Batley J."/>
            <person name="Kim J.S."/>
            <person name="Just J."/>
            <person name="Li J."/>
            <person name="Xu J."/>
            <person name="Deng J."/>
            <person name="Kim J.A."/>
            <person name="Li J."/>
            <person name="Yu J."/>
            <person name="Meng J."/>
            <person name="Wang J."/>
            <person name="Min J."/>
            <person name="Poulain J."/>
            <person name="Wang J."/>
            <person name="Hatakeyama K."/>
            <person name="Wu K."/>
            <person name="Wang L."/>
            <person name="Fang L."/>
            <person name="Trick M."/>
            <person name="Links M.G."/>
            <person name="Zhao M."/>
            <person name="Jin M."/>
            <person name="Ramchiary N."/>
            <person name="Drou N."/>
            <person name="Berkman P.J."/>
            <person name="Cai Q."/>
            <person name="Huang Q."/>
            <person name="Li R."/>
            <person name="Tabata S."/>
            <person name="Cheng S."/>
            <person name="Zhang S."/>
            <person name="Zhang S."/>
            <person name="Huang S."/>
            <person name="Sato S."/>
            <person name="Sun S."/>
            <person name="Kwon S.J."/>
            <person name="Choi S.R."/>
            <person name="Lee T.H."/>
            <person name="Fan W."/>
            <person name="Zhao X."/>
            <person name="Tan X."/>
            <person name="Xu X."/>
            <person name="Wang Y."/>
            <person name="Qiu Y."/>
            <person name="Yin Y."/>
            <person name="Li Y."/>
            <person name="Du Y."/>
            <person name="Liao Y."/>
            <person name="Lim Y."/>
            <person name="Narusaka Y."/>
            <person name="Wang Y."/>
            <person name="Wang Z."/>
            <person name="Li Z."/>
            <person name="Wang Z."/>
            <person name="Xiong Z."/>
            <person name="Zhang Z."/>
        </authorList>
    </citation>
    <scope>NUCLEOTIDE SEQUENCE [LARGE SCALE GENOMIC DNA]</scope>
    <source>
        <strain evidence="10 11">cv. Chiifu-401-42</strain>
    </source>
</reference>
<dbReference type="EnsemblPlants" id="Bra021328.1">
    <property type="protein sequence ID" value="Bra021328.1-P"/>
    <property type="gene ID" value="Bra021328"/>
</dbReference>
<keyword evidence="4" id="KW-0762">Sugar transport</keyword>
<feature type="transmembrane region" description="Helical" evidence="8">
    <location>
        <begin position="314"/>
        <end position="334"/>
    </location>
</feature>
<dbReference type="HOGENOM" id="CLU_001265_30_5_1"/>
<keyword evidence="5 8" id="KW-0812">Transmembrane</keyword>
<dbReference type="AlphaFoldDB" id="M4DXT2"/>
<sequence>MDLAPESSLIEKENLDSSATTITLFLTTFVAVAGSFVFGSAIGYSSPVQSDLTNDLNLSVAEYSLFGSILTVGAMIGAAMSGRISDLIGRRATMGFSEMFCSLGWLVIYLSKVTIWLDAGRFLVGYGMGILSFVVPVYIAEITPKDLRGCFTTVHQAKVGRWEEFEIVLQRLRGESADVSNESSEIKEYTRRLSQISEGGIFDLFQEQYSKSLLVGVGLMALQQFGGVNGISFYASSIFVSAGLSSKIGMIAMVIVQGVRTFSGGASYIALTGVLIFPIDIKGSAGSLVTVVSWVGSWIVSFAFNFLMNWSPAGTFYVFATICGVTVIFVAKLVPETKSRTLEEIQFSINYVTL</sequence>
<dbReference type="Pfam" id="PF00083">
    <property type="entry name" value="Sugar_tr"/>
    <property type="match status" value="3"/>
</dbReference>
<comment type="subcellular location">
    <subcellularLocation>
        <location evidence="1">Membrane</location>
        <topology evidence="1">Multi-pass membrane protein</topology>
    </subcellularLocation>
</comment>
<organism evidence="10 11">
    <name type="scientific">Brassica campestris</name>
    <name type="common">Field mustard</name>
    <dbReference type="NCBI Taxonomy" id="3711"/>
    <lineage>
        <taxon>Eukaryota</taxon>
        <taxon>Viridiplantae</taxon>
        <taxon>Streptophyta</taxon>
        <taxon>Embryophyta</taxon>
        <taxon>Tracheophyta</taxon>
        <taxon>Spermatophyta</taxon>
        <taxon>Magnoliopsida</taxon>
        <taxon>eudicotyledons</taxon>
        <taxon>Gunneridae</taxon>
        <taxon>Pentapetalae</taxon>
        <taxon>rosids</taxon>
        <taxon>malvids</taxon>
        <taxon>Brassicales</taxon>
        <taxon>Brassicaceae</taxon>
        <taxon>Brassiceae</taxon>
        <taxon>Brassica</taxon>
    </lineage>
</organism>
<dbReference type="PROSITE" id="PS00216">
    <property type="entry name" value="SUGAR_TRANSPORT_1"/>
    <property type="match status" value="1"/>
</dbReference>
<dbReference type="InterPro" id="IPR005829">
    <property type="entry name" value="Sugar_transporter_CS"/>
</dbReference>
<dbReference type="PANTHER" id="PTHR48021">
    <property type="match status" value="1"/>
</dbReference>
<feature type="transmembrane region" description="Helical" evidence="8">
    <location>
        <begin position="21"/>
        <end position="43"/>
    </location>
</feature>
<feature type="transmembrane region" description="Helical" evidence="8">
    <location>
        <begin position="92"/>
        <end position="110"/>
    </location>
</feature>
<dbReference type="FunCoup" id="M4DXT2">
    <property type="interactions" value="1046"/>
</dbReference>
<dbReference type="Proteomes" id="UP000011750">
    <property type="component" value="Chromosome A01"/>
</dbReference>
<keyword evidence="7 8" id="KW-0472">Membrane</keyword>
<evidence type="ECO:0000313" key="11">
    <source>
        <dbReference type="Proteomes" id="UP000011750"/>
    </source>
</evidence>
<evidence type="ECO:0000313" key="10">
    <source>
        <dbReference type="EnsemblPlants" id="Bra021328.1-P"/>
    </source>
</evidence>
<dbReference type="SUPFAM" id="SSF103473">
    <property type="entry name" value="MFS general substrate transporter"/>
    <property type="match status" value="1"/>
</dbReference>
<dbReference type="OMA" id="HELMICC"/>
<dbReference type="Gramene" id="Bra021328.1">
    <property type="protein sequence ID" value="Bra021328.1-P"/>
    <property type="gene ID" value="Bra021328"/>
</dbReference>
<feature type="transmembrane region" description="Helical" evidence="8">
    <location>
        <begin position="262"/>
        <end position="281"/>
    </location>
</feature>
<name>M4DXT2_BRACM</name>
<feature type="transmembrane region" description="Helical" evidence="8">
    <location>
        <begin position="63"/>
        <end position="80"/>
    </location>
</feature>
<evidence type="ECO:0000256" key="4">
    <source>
        <dbReference type="ARBA" id="ARBA00022597"/>
    </source>
</evidence>
<keyword evidence="11" id="KW-1185">Reference proteome</keyword>
<keyword evidence="6 8" id="KW-1133">Transmembrane helix</keyword>
<protein>
    <recommendedName>
        <fullName evidence="9">Major facilitator superfamily (MFS) profile domain-containing protein</fullName>
    </recommendedName>
</protein>
<dbReference type="InterPro" id="IPR005828">
    <property type="entry name" value="MFS_sugar_transport-like"/>
</dbReference>
<feature type="transmembrane region" description="Helical" evidence="8">
    <location>
        <begin position="122"/>
        <end position="140"/>
    </location>
</feature>
<dbReference type="InterPro" id="IPR020846">
    <property type="entry name" value="MFS_dom"/>
</dbReference>
<dbReference type="GO" id="GO:0055085">
    <property type="term" value="P:transmembrane transport"/>
    <property type="evidence" value="ECO:0000318"/>
    <property type="project" value="GO_Central"/>
</dbReference>
<dbReference type="InterPro" id="IPR036259">
    <property type="entry name" value="MFS_trans_sf"/>
</dbReference>
<evidence type="ECO:0000256" key="6">
    <source>
        <dbReference type="ARBA" id="ARBA00022989"/>
    </source>
</evidence>
<reference evidence="10" key="3">
    <citation type="submission" date="2023-03" db="UniProtKB">
        <authorList>
            <consortium name="EnsemblPlants"/>
        </authorList>
    </citation>
    <scope>IDENTIFICATION</scope>
    <source>
        <strain evidence="10">cv. Chiifu-401-42</strain>
    </source>
</reference>
<dbReference type="InParanoid" id="M4DXT2"/>
<proteinExistence type="inferred from homology"/>
<dbReference type="PANTHER" id="PTHR48021:SF25">
    <property type="entry name" value="SUGAR TRANSPORTER ERD6-LIKE 5"/>
    <property type="match status" value="1"/>
</dbReference>
<dbReference type="STRING" id="51351.M4DXT2"/>
<evidence type="ECO:0000256" key="2">
    <source>
        <dbReference type="ARBA" id="ARBA00010992"/>
    </source>
</evidence>
<dbReference type="GO" id="GO:0022857">
    <property type="term" value="F:transmembrane transporter activity"/>
    <property type="evidence" value="ECO:0000318"/>
    <property type="project" value="GO_Central"/>
</dbReference>
<evidence type="ECO:0000259" key="9">
    <source>
        <dbReference type="PROSITE" id="PS50850"/>
    </source>
</evidence>
<evidence type="ECO:0000256" key="3">
    <source>
        <dbReference type="ARBA" id="ARBA00022448"/>
    </source>
</evidence>
<evidence type="ECO:0000256" key="8">
    <source>
        <dbReference type="SAM" id="Phobius"/>
    </source>
</evidence>
<dbReference type="GO" id="GO:0016020">
    <property type="term" value="C:membrane"/>
    <property type="evidence" value="ECO:0000318"/>
    <property type="project" value="GO_Central"/>
</dbReference>
<dbReference type="eggNOG" id="KOG0254">
    <property type="taxonomic scope" value="Eukaryota"/>
</dbReference>
<evidence type="ECO:0000256" key="7">
    <source>
        <dbReference type="ARBA" id="ARBA00023136"/>
    </source>
</evidence>
<accession>M4DXT2</accession>
<dbReference type="InterPro" id="IPR050549">
    <property type="entry name" value="MFS_Trehalose_Transporter"/>
</dbReference>
<comment type="similarity">
    <text evidence="2">Belongs to the major facilitator superfamily. Sugar transporter (TC 2.A.1.1) family.</text>
</comment>
<dbReference type="Gene3D" id="1.20.1250.20">
    <property type="entry name" value="MFS general substrate transporter like domains"/>
    <property type="match status" value="3"/>
</dbReference>
<feature type="transmembrane region" description="Helical" evidence="8">
    <location>
        <begin position="288"/>
        <end position="308"/>
    </location>
</feature>